<dbReference type="AlphaFoldDB" id="A0AAV9S3B3"/>
<dbReference type="InterPro" id="IPR000668">
    <property type="entry name" value="Peptidase_C1A_C"/>
</dbReference>
<gene>
    <name evidence="2" type="ORF">CRENBAI_021245</name>
</gene>
<protein>
    <recommendedName>
        <fullName evidence="1">Peptidase C1A papain C-terminal domain-containing protein</fullName>
    </recommendedName>
</protein>
<dbReference type="GO" id="GO:0008234">
    <property type="term" value="F:cysteine-type peptidase activity"/>
    <property type="evidence" value="ECO:0007669"/>
    <property type="project" value="InterPro"/>
</dbReference>
<evidence type="ECO:0000313" key="2">
    <source>
        <dbReference type="EMBL" id="KAK5615848.1"/>
    </source>
</evidence>
<dbReference type="GO" id="GO:0006508">
    <property type="term" value="P:proteolysis"/>
    <property type="evidence" value="ECO:0007669"/>
    <property type="project" value="InterPro"/>
</dbReference>
<sequence>MQACGSMPTIMGYLTRPVTTTRLLTNNVSHSMPVALVQLLGSAILSRTTHCGKWVTLELCGIMATQKLDEYAGGLYSEHVNFPVINHIVSAAGWGVENGTEYWIVRNSWGEPRGEKGWLRIVTSAYKGGSGSLYNLALEEDSISGDMIIPLTYQ</sequence>
<evidence type="ECO:0000313" key="3">
    <source>
        <dbReference type="Proteomes" id="UP001311232"/>
    </source>
</evidence>
<reference evidence="2 3" key="1">
    <citation type="submission" date="2021-06" db="EMBL/GenBank/DDBJ databases">
        <authorList>
            <person name="Palmer J.M."/>
        </authorList>
    </citation>
    <scope>NUCLEOTIDE SEQUENCE [LARGE SCALE GENOMIC DNA]</scope>
    <source>
        <strain evidence="2 3">MEX-2019</strain>
        <tissue evidence="2">Muscle</tissue>
    </source>
</reference>
<evidence type="ECO:0000259" key="1">
    <source>
        <dbReference type="Pfam" id="PF00112"/>
    </source>
</evidence>
<dbReference type="Pfam" id="PF00112">
    <property type="entry name" value="Peptidase_C1"/>
    <property type="match status" value="1"/>
</dbReference>
<keyword evidence="3" id="KW-1185">Reference proteome</keyword>
<dbReference type="Gene3D" id="3.90.70.10">
    <property type="entry name" value="Cysteine proteinases"/>
    <property type="match status" value="1"/>
</dbReference>
<comment type="caution">
    <text evidence="2">The sequence shown here is derived from an EMBL/GenBank/DDBJ whole genome shotgun (WGS) entry which is preliminary data.</text>
</comment>
<dbReference type="SUPFAM" id="SSF54001">
    <property type="entry name" value="Cysteine proteinases"/>
    <property type="match status" value="1"/>
</dbReference>
<dbReference type="EMBL" id="JAHHUM010000923">
    <property type="protein sequence ID" value="KAK5615848.1"/>
    <property type="molecule type" value="Genomic_DNA"/>
</dbReference>
<name>A0AAV9S3B3_9TELE</name>
<accession>A0AAV9S3B3</accession>
<dbReference type="Proteomes" id="UP001311232">
    <property type="component" value="Unassembled WGS sequence"/>
</dbReference>
<dbReference type="InterPro" id="IPR038765">
    <property type="entry name" value="Papain-like_cys_pep_sf"/>
</dbReference>
<proteinExistence type="predicted"/>
<organism evidence="2 3">
    <name type="scientific">Crenichthys baileyi</name>
    <name type="common">White River springfish</name>
    <dbReference type="NCBI Taxonomy" id="28760"/>
    <lineage>
        <taxon>Eukaryota</taxon>
        <taxon>Metazoa</taxon>
        <taxon>Chordata</taxon>
        <taxon>Craniata</taxon>
        <taxon>Vertebrata</taxon>
        <taxon>Euteleostomi</taxon>
        <taxon>Actinopterygii</taxon>
        <taxon>Neopterygii</taxon>
        <taxon>Teleostei</taxon>
        <taxon>Neoteleostei</taxon>
        <taxon>Acanthomorphata</taxon>
        <taxon>Ovalentaria</taxon>
        <taxon>Atherinomorphae</taxon>
        <taxon>Cyprinodontiformes</taxon>
        <taxon>Goodeidae</taxon>
        <taxon>Crenichthys</taxon>
    </lineage>
</organism>
<feature type="domain" description="Peptidase C1A papain C-terminal" evidence="1">
    <location>
        <begin position="61"/>
        <end position="124"/>
    </location>
</feature>